<protein>
    <submittedName>
        <fullName evidence="1">Uncharacterized protein</fullName>
    </submittedName>
</protein>
<dbReference type="EMBL" id="JAAC01000109">
    <property type="protein sequence ID" value="KDE62811.1"/>
    <property type="molecule type" value="Genomic_DNA"/>
</dbReference>
<gene>
    <name evidence="1" type="ORF">FUSO3_07055</name>
</gene>
<evidence type="ECO:0000313" key="1">
    <source>
        <dbReference type="EMBL" id="KDE62811.1"/>
    </source>
</evidence>
<sequence>MNFKISFLKKENEKILLEFSGKKKIMFYFKSLYTYSGLNAITKLEIKWWKSA</sequence>
<evidence type="ECO:0000313" key="2">
    <source>
        <dbReference type="Proteomes" id="UP000027473"/>
    </source>
</evidence>
<name>A0AB73BVQ9_9FUSO</name>
<dbReference type="Proteomes" id="UP000027473">
    <property type="component" value="Unassembled WGS sequence"/>
</dbReference>
<accession>A0AB73BVQ9</accession>
<proteinExistence type="predicted"/>
<dbReference type="AlphaFoldDB" id="A0AB73BVQ9"/>
<reference evidence="1 2" key="1">
    <citation type="submission" date="2014-01" db="EMBL/GenBank/DDBJ databases">
        <title>Comparative genomics of Fusobacterium necrophorum wild isolates.</title>
        <authorList>
            <person name="Kittichotirat W."/>
            <person name="Bumgarner R.E."/>
            <person name="Lawrence P."/>
        </authorList>
    </citation>
    <scope>NUCLEOTIDE SEQUENCE [LARGE SCALE GENOMIC DNA]</scope>
    <source>
        <strain evidence="1 2">BL</strain>
    </source>
</reference>
<organism evidence="1 2">
    <name type="scientific">Fusobacterium necrophorum BL</name>
    <dbReference type="NCBI Taxonomy" id="1441732"/>
    <lineage>
        <taxon>Bacteria</taxon>
        <taxon>Fusobacteriati</taxon>
        <taxon>Fusobacteriota</taxon>
        <taxon>Fusobacteriia</taxon>
        <taxon>Fusobacteriales</taxon>
        <taxon>Fusobacteriaceae</taxon>
        <taxon>Fusobacterium</taxon>
    </lineage>
</organism>
<comment type="caution">
    <text evidence="1">The sequence shown here is derived from an EMBL/GenBank/DDBJ whole genome shotgun (WGS) entry which is preliminary data.</text>
</comment>